<dbReference type="EMBL" id="GBRH01228572">
    <property type="protein sequence ID" value="JAD69323.1"/>
    <property type="molecule type" value="Transcribed_RNA"/>
</dbReference>
<organism evidence="1">
    <name type="scientific">Arundo donax</name>
    <name type="common">Giant reed</name>
    <name type="synonym">Donax arundinaceus</name>
    <dbReference type="NCBI Taxonomy" id="35708"/>
    <lineage>
        <taxon>Eukaryota</taxon>
        <taxon>Viridiplantae</taxon>
        <taxon>Streptophyta</taxon>
        <taxon>Embryophyta</taxon>
        <taxon>Tracheophyta</taxon>
        <taxon>Spermatophyta</taxon>
        <taxon>Magnoliopsida</taxon>
        <taxon>Liliopsida</taxon>
        <taxon>Poales</taxon>
        <taxon>Poaceae</taxon>
        <taxon>PACMAD clade</taxon>
        <taxon>Arundinoideae</taxon>
        <taxon>Arundineae</taxon>
        <taxon>Arundo</taxon>
    </lineage>
</organism>
<dbReference type="AlphaFoldDB" id="A0A0A9C4E2"/>
<evidence type="ECO:0000313" key="1">
    <source>
        <dbReference type="EMBL" id="JAD69323.1"/>
    </source>
</evidence>
<protein>
    <submittedName>
        <fullName evidence="1">Uncharacterized protein</fullName>
    </submittedName>
</protein>
<reference evidence="1" key="1">
    <citation type="submission" date="2014-09" db="EMBL/GenBank/DDBJ databases">
        <authorList>
            <person name="Magalhaes I.L.F."/>
            <person name="Oliveira U."/>
            <person name="Santos F.R."/>
            <person name="Vidigal T.H.D.A."/>
            <person name="Brescovit A.D."/>
            <person name="Santos A.J."/>
        </authorList>
    </citation>
    <scope>NUCLEOTIDE SEQUENCE</scope>
    <source>
        <tissue evidence="1">Shoot tissue taken approximately 20 cm above the soil surface</tissue>
    </source>
</reference>
<sequence>MWRACKATTGSGWMGALEHTRPLLNLFPRPNNDLTGRAKIMKARGDAPVLSAACLSP</sequence>
<name>A0A0A9C4E2_ARUDO</name>
<proteinExistence type="predicted"/>
<reference evidence="1" key="2">
    <citation type="journal article" date="2015" name="Data Brief">
        <title>Shoot transcriptome of the giant reed, Arundo donax.</title>
        <authorList>
            <person name="Barrero R.A."/>
            <person name="Guerrero F.D."/>
            <person name="Moolhuijzen P."/>
            <person name="Goolsby J.A."/>
            <person name="Tidwell J."/>
            <person name="Bellgard S.E."/>
            <person name="Bellgard M.I."/>
        </authorList>
    </citation>
    <scope>NUCLEOTIDE SEQUENCE</scope>
    <source>
        <tissue evidence="1">Shoot tissue taken approximately 20 cm above the soil surface</tissue>
    </source>
</reference>
<accession>A0A0A9C4E2</accession>